<keyword evidence="4" id="KW-1185">Reference proteome</keyword>
<dbReference type="PANTHER" id="PTHR31374:SF198">
    <property type="entry name" value="AUXIN-RESPONSIVE PROTEIN SAUR72"/>
    <property type="match status" value="1"/>
</dbReference>
<dbReference type="EMBL" id="WOCE01000003">
    <property type="protein sequence ID" value="KAE9617083.1"/>
    <property type="molecule type" value="Genomic_DNA"/>
</dbReference>
<comment type="similarity">
    <text evidence="1">Belongs to the ARG7 family.</text>
</comment>
<proteinExistence type="inferred from homology"/>
<accession>A0A6A4QUA7</accession>
<dbReference type="Pfam" id="PF02519">
    <property type="entry name" value="Auxin_inducible"/>
    <property type="match status" value="1"/>
</dbReference>
<evidence type="ECO:0000256" key="1">
    <source>
        <dbReference type="ARBA" id="ARBA00006974"/>
    </source>
</evidence>
<evidence type="ECO:0000313" key="4">
    <source>
        <dbReference type="Proteomes" id="UP000447434"/>
    </source>
</evidence>
<dbReference type="Proteomes" id="UP000447434">
    <property type="component" value="Chromosome 3"/>
</dbReference>
<dbReference type="GO" id="GO:0009733">
    <property type="term" value="P:response to auxin"/>
    <property type="evidence" value="ECO:0007669"/>
    <property type="project" value="InterPro"/>
</dbReference>
<dbReference type="AlphaFoldDB" id="A0A6A4QUA7"/>
<keyword evidence="2" id="KW-0732">Signal</keyword>
<comment type="caution">
    <text evidence="3">The sequence shown here is derived from an EMBL/GenBank/DDBJ whole genome shotgun (WGS) entry which is preliminary data.</text>
</comment>
<evidence type="ECO:0000313" key="3">
    <source>
        <dbReference type="EMBL" id="KAE9617083.1"/>
    </source>
</evidence>
<feature type="signal peptide" evidence="2">
    <location>
        <begin position="1"/>
        <end position="18"/>
    </location>
</feature>
<name>A0A6A4QUA7_LUPAL</name>
<reference evidence="4" key="1">
    <citation type="journal article" date="2020" name="Nat. Commun.">
        <title>Genome sequence of the cluster root forming white lupin.</title>
        <authorList>
            <person name="Hufnagel B."/>
            <person name="Marques A."/>
            <person name="Soriano A."/>
            <person name="Marques L."/>
            <person name="Divol F."/>
            <person name="Doumas P."/>
            <person name="Sallet E."/>
            <person name="Mancinotti D."/>
            <person name="Carrere S."/>
            <person name="Marande W."/>
            <person name="Arribat S."/>
            <person name="Keller J."/>
            <person name="Huneau C."/>
            <person name="Blein T."/>
            <person name="Aime D."/>
            <person name="Laguerre M."/>
            <person name="Taylor J."/>
            <person name="Schubert V."/>
            <person name="Nelson M."/>
            <person name="Geu-Flores F."/>
            <person name="Crespi M."/>
            <person name="Gallardo-Guerrero K."/>
            <person name="Delaux P.-M."/>
            <person name="Salse J."/>
            <person name="Berges H."/>
            <person name="Guyot R."/>
            <person name="Gouzy J."/>
            <person name="Peret B."/>
        </authorList>
    </citation>
    <scope>NUCLEOTIDE SEQUENCE [LARGE SCALE GENOMIC DNA]</scope>
    <source>
        <strain evidence="4">cv. Amiga</strain>
    </source>
</reference>
<dbReference type="OrthoDB" id="838391at2759"/>
<evidence type="ECO:0000256" key="2">
    <source>
        <dbReference type="SAM" id="SignalP"/>
    </source>
</evidence>
<dbReference type="PANTHER" id="PTHR31374">
    <property type="entry name" value="AUXIN-INDUCED PROTEIN-LIKE-RELATED"/>
    <property type="match status" value="1"/>
</dbReference>
<feature type="chain" id="PRO_5025633115" evidence="2">
    <location>
        <begin position="19"/>
        <end position="182"/>
    </location>
</feature>
<sequence>MTSLSFITLSLSIYLCFPRSSFLSSHPSTTLFPSLTLLLFQKRTITFSFSLCFPTLAHKVMKHLIRKLSRVADSSRYALLRSESRSTRRFRNGEVPEGHVPVYVGEEMERFVVSAELLNHPVFVKLLNRSAQEYGYEQKGVLRIPCHVIVFERVLDVLRLGADSRHLHDLISSSSEGFCYRI</sequence>
<protein>
    <submittedName>
        <fullName evidence="3">Putative small auxin-up RNA</fullName>
    </submittedName>
</protein>
<dbReference type="InterPro" id="IPR003676">
    <property type="entry name" value="SAUR_fam"/>
</dbReference>
<organism evidence="3 4">
    <name type="scientific">Lupinus albus</name>
    <name type="common">White lupine</name>
    <name type="synonym">Lupinus termis</name>
    <dbReference type="NCBI Taxonomy" id="3870"/>
    <lineage>
        <taxon>Eukaryota</taxon>
        <taxon>Viridiplantae</taxon>
        <taxon>Streptophyta</taxon>
        <taxon>Embryophyta</taxon>
        <taxon>Tracheophyta</taxon>
        <taxon>Spermatophyta</taxon>
        <taxon>Magnoliopsida</taxon>
        <taxon>eudicotyledons</taxon>
        <taxon>Gunneridae</taxon>
        <taxon>Pentapetalae</taxon>
        <taxon>rosids</taxon>
        <taxon>fabids</taxon>
        <taxon>Fabales</taxon>
        <taxon>Fabaceae</taxon>
        <taxon>Papilionoideae</taxon>
        <taxon>50 kb inversion clade</taxon>
        <taxon>genistoids sensu lato</taxon>
        <taxon>core genistoids</taxon>
        <taxon>Genisteae</taxon>
        <taxon>Lupinus</taxon>
    </lineage>
</organism>
<gene>
    <name evidence="3" type="ORF">Lalb_Chr03g0031661</name>
</gene>